<feature type="domain" description="Carrier" evidence="8">
    <location>
        <begin position="927"/>
        <end position="1002"/>
    </location>
</feature>
<dbReference type="InterPro" id="IPR050091">
    <property type="entry name" value="PKS_NRPS_Biosynth_Enz"/>
</dbReference>
<dbReference type="Pfam" id="PF00698">
    <property type="entry name" value="Acyl_transf_1"/>
    <property type="match status" value="1"/>
</dbReference>
<reference evidence="10" key="1">
    <citation type="journal article" date="2014" name="Int. J. Syst. Evol. Microbiol.">
        <title>Complete genome sequence of Corynebacterium casei LMG S-19264T (=DSM 44701T), isolated from a smear-ripened cheese.</title>
        <authorList>
            <consortium name="US DOE Joint Genome Institute (JGI-PGF)"/>
            <person name="Walter F."/>
            <person name="Albersmeier A."/>
            <person name="Kalinowski J."/>
            <person name="Ruckert C."/>
        </authorList>
    </citation>
    <scope>NUCLEOTIDE SEQUENCE</scope>
    <source>
        <strain evidence="10">JCM 4790</strain>
    </source>
</reference>
<dbReference type="GO" id="GO:0006633">
    <property type="term" value="P:fatty acid biosynthetic process"/>
    <property type="evidence" value="ECO:0007669"/>
    <property type="project" value="InterPro"/>
</dbReference>
<dbReference type="SMART" id="SM00824">
    <property type="entry name" value="PKS_TE"/>
    <property type="match status" value="1"/>
</dbReference>
<dbReference type="PROSITE" id="PS00012">
    <property type="entry name" value="PHOSPHOPANTETHEINE"/>
    <property type="match status" value="1"/>
</dbReference>
<evidence type="ECO:0000259" key="8">
    <source>
        <dbReference type="PROSITE" id="PS50075"/>
    </source>
</evidence>
<dbReference type="InterPro" id="IPR014030">
    <property type="entry name" value="Ketoacyl_synth_N"/>
</dbReference>
<dbReference type="EMBL" id="BMVU01000003">
    <property type="protein sequence ID" value="GGX58527.1"/>
    <property type="molecule type" value="Genomic_DNA"/>
</dbReference>
<dbReference type="InterPro" id="IPR020802">
    <property type="entry name" value="TesA-like"/>
</dbReference>
<dbReference type="Gene3D" id="1.10.1200.10">
    <property type="entry name" value="ACP-like"/>
    <property type="match status" value="1"/>
</dbReference>
<evidence type="ECO:0000256" key="7">
    <source>
        <dbReference type="ARBA" id="ARBA00023315"/>
    </source>
</evidence>
<comment type="caution">
    <text evidence="10">The sequence shown here is derived from an EMBL/GenBank/DDBJ whole genome shotgun (WGS) entry which is preliminary data.</text>
</comment>
<dbReference type="GO" id="GO:0033068">
    <property type="term" value="P:macrolide biosynthetic process"/>
    <property type="evidence" value="ECO:0007669"/>
    <property type="project" value="UniProtKB-ARBA"/>
</dbReference>
<proteinExistence type="predicted"/>
<dbReference type="Gene3D" id="3.40.47.10">
    <property type="match status" value="1"/>
</dbReference>
<dbReference type="Pfam" id="PF00109">
    <property type="entry name" value="ketoacyl-synt"/>
    <property type="match status" value="1"/>
</dbReference>
<keyword evidence="2" id="KW-0596">Phosphopantetheine</keyword>
<dbReference type="SMART" id="SM00825">
    <property type="entry name" value="PKS_KS"/>
    <property type="match status" value="1"/>
</dbReference>
<evidence type="ECO:0000313" key="11">
    <source>
        <dbReference type="Proteomes" id="UP000619244"/>
    </source>
</evidence>
<dbReference type="SMART" id="SM00827">
    <property type="entry name" value="PKS_AT"/>
    <property type="match status" value="1"/>
</dbReference>
<dbReference type="GO" id="GO:0004312">
    <property type="term" value="F:fatty acid synthase activity"/>
    <property type="evidence" value="ECO:0007669"/>
    <property type="project" value="TreeGrafter"/>
</dbReference>
<dbReference type="InterPro" id="IPR016036">
    <property type="entry name" value="Malonyl_transacylase_ACP-bd"/>
</dbReference>
<dbReference type="PANTHER" id="PTHR43775:SF51">
    <property type="entry name" value="INACTIVE PHENOLPHTHIOCEROL SYNTHESIS POLYKETIDE SYNTHASE TYPE I PKS1-RELATED"/>
    <property type="match status" value="1"/>
</dbReference>
<dbReference type="Proteomes" id="UP000619244">
    <property type="component" value="Unassembled WGS sequence"/>
</dbReference>
<dbReference type="FunFam" id="3.40.47.10:FF:000019">
    <property type="entry name" value="Polyketide synthase type I"/>
    <property type="match status" value="1"/>
</dbReference>
<dbReference type="GO" id="GO:0004315">
    <property type="term" value="F:3-oxoacyl-[acyl-carrier-protein] synthase activity"/>
    <property type="evidence" value="ECO:0007669"/>
    <property type="project" value="InterPro"/>
</dbReference>
<dbReference type="PROSITE" id="PS50075">
    <property type="entry name" value="CARRIER"/>
    <property type="match status" value="1"/>
</dbReference>
<gene>
    <name evidence="10" type="ORF">GCM10010358_10710</name>
</gene>
<dbReference type="InterPro" id="IPR014043">
    <property type="entry name" value="Acyl_transferase_dom"/>
</dbReference>
<dbReference type="InterPro" id="IPR016039">
    <property type="entry name" value="Thiolase-like"/>
</dbReference>
<feature type="domain" description="Ketosynthase family 3 (KS3)" evidence="9">
    <location>
        <begin position="37"/>
        <end position="448"/>
    </location>
</feature>
<dbReference type="InterPro" id="IPR006162">
    <property type="entry name" value="Ppantetheine_attach_site"/>
</dbReference>
<dbReference type="SUPFAM" id="SSF53474">
    <property type="entry name" value="alpha/beta-Hydrolases"/>
    <property type="match status" value="1"/>
</dbReference>
<dbReference type="Gene3D" id="3.40.366.10">
    <property type="entry name" value="Malonyl-Coenzyme A Acyl Carrier Protein, domain 2"/>
    <property type="match status" value="1"/>
</dbReference>
<keyword evidence="3" id="KW-0597">Phosphoprotein</keyword>
<evidence type="ECO:0000256" key="1">
    <source>
        <dbReference type="ARBA" id="ARBA00001957"/>
    </source>
</evidence>
<dbReference type="Pfam" id="PF16197">
    <property type="entry name" value="KAsynt_C_assoc"/>
    <property type="match status" value="1"/>
</dbReference>
<protein>
    <submittedName>
        <fullName evidence="10">Uncharacterized protein</fullName>
    </submittedName>
</protein>
<keyword evidence="7" id="KW-0012">Acyltransferase</keyword>
<dbReference type="InterPro" id="IPR014031">
    <property type="entry name" value="Ketoacyl_synth_C"/>
</dbReference>
<dbReference type="InterPro" id="IPR001031">
    <property type="entry name" value="Thioesterase"/>
</dbReference>
<dbReference type="InterPro" id="IPR018201">
    <property type="entry name" value="Ketoacyl_synth_AS"/>
</dbReference>
<dbReference type="Pfam" id="PF00550">
    <property type="entry name" value="PP-binding"/>
    <property type="match status" value="1"/>
</dbReference>
<comment type="cofactor">
    <cofactor evidence="1">
        <name>pantetheine 4'-phosphate</name>
        <dbReference type="ChEBI" id="CHEBI:47942"/>
    </cofactor>
</comment>
<dbReference type="InterPro" id="IPR016035">
    <property type="entry name" value="Acyl_Trfase/lysoPLipase"/>
</dbReference>
<keyword evidence="11" id="KW-1185">Reference proteome</keyword>
<dbReference type="Pfam" id="PF02801">
    <property type="entry name" value="Ketoacyl-synt_C"/>
    <property type="match status" value="1"/>
</dbReference>
<dbReference type="InterPro" id="IPR032821">
    <property type="entry name" value="PKS_assoc"/>
</dbReference>
<sequence length="1289" mass="134890">MAEPEKPDSRMVEALRASLKEIERLRERNRALTAEAREPVAIVGMACRYPGGVRSPEDLWRLVADGGEGITPFPDDRGWDPDLYDPTPGTPGRSYTGEGGFLHDAGDFDAAFFGISPHEALVMDPQQRLLLEGSWEALEDAGIDPVSLRGSRTGVFAGVMYHDYFGSFGSGSIVSGRVAYTLGLEGPTLSVDTACSSSLVTLHLAAQSLRQGECTLALAGGVTVMASPGTYVEFSRQGALSPDGRCRAFADDADGTGFSEGLGVLVLERLSDARRLGHRVLAVLRGSAVNQDGASNGLTAPNGPSQQRVIRQALAAARLAAGDVDVVEAHGTGTTLGDPIEAQALLATYGQDRPEDTPLWLGSVKSNIGHTQAAAGVAGVIKMVMAMRHGVLPRTLHVDEPSTKVDWEAGQVRLLTQEQEWPRAGRPRRAGVSSFGISGTNAHAIVEEAPADEEPVADTEPDAPAVVWPLSARSARALPAQAERLHAFLADRPEWRPTAVARALGTRRAVFEHRAAVTGADREQLLAGLRALAAGEPAPTAVTGRARTGGRTAFLFTGQGAQRLGMGLELRARYPVFAETFDEIDARTGLDLAGVLAGDDAEAVHRTQYAQAALFAFEVALFRLLESFGIRPDVLAGHSIGELAAAHAAGVLDLADACTLVTARGRLMQALPEGGAMVAVRAAEDEVRPLLDERVGLAAVNGPDSVVLSGERDAVLAAAKGFARTRRLSVSHAFHSPLMDGMLDAFRTVAEGLAFHEPRIPVVSALTGRPASGEELRDPEHWVRHVRETVRFADAVAALAGSGTTRYVELGPDAVLTGLARECAGPDGTAFVALGRRKGGEAATLLSGLAQLYTEGLAPDWAALFPGTARAELPTYAFRHERYWMGADAALTAAPLAGPSAAAPPGPADDGPLLERLAAAPRAEREAALTEVVRAQAAAVLGHAGPEEIEPDARFLEIGMDSVSAAELRGALGRVLGTPLPAGAVFDHPTPAALAAHLGALPAAGGAPAAGGDDDVESVGGLVRRAAAEGRMAQAIELLRNVAGILPGFDSAAGLGTVPDPVRLATGDAAPRLVCLPSPMALGGAHQYARFARHFQGRRDVLVPAVPGFAPGEALPLSVDAVVEVVVEGIRRACPDERPYVLLGYSSGGQFAHAAAEIMEKAGRPAAGVVLLDTYLPGDDGKDGLWRQMFDGMLDRESSLGGFGTARLAAMSRYSDLIQHCLPGALSAPVLFVRPGESFATGADDWRATWAGEHDLAEVPGTHFTILEDFAVATAEAVDEWITTAVTTD</sequence>
<dbReference type="InterPro" id="IPR001227">
    <property type="entry name" value="Ac_transferase_dom_sf"/>
</dbReference>
<dbReference type="SMART" id="SM00823">
    <property type="entry name" value="PKS_PP"/>
    <property type="match status" value="1"/>
</dbReference>
<name>A0A918KE01_9ACTN</name>
<dbReference type="SMART" id="SM01294">
    <property type="entry name" value="PKS_PP_betabranch"/>
    <property type="match status" value="1"/>
</dbReference>
<organism evidence="10 11">
    <name type="scientific">Streptomyces minutiscleroticus</name>
    <dbReference type="NCBI Taxonomy" id="68238"/>
    <lineage>
        <taxon>Bacteria</taxon>
        <taxon>Bacillati</taxon>
        <taxon>Actinomycetota</taxon>
        <taxon>Actinomycetes</taxon>
        <taxon>Kitasatosporales</taxon>
        <taxon>Streptomycetaceae</taxon>
        <taxon>Streptomyces</taxon>
    </lineage>
</organism>
<evidence type="ECO:0000313" key="10">
    <source>
        <dbReference type="EMBL" id="GGX58527.1"/>
    </source>
</evidence>
<dbReference type="InterPro" id="IPR015083">
    <property type="entry name" value="NorB/c/GfsB-D-like_docking"/>
</dbReference>
<evidence type="ECO:0000256" key="4">
    <source>
        <dbReference type="ARBA" id="ARBA00022679"/>
    </source>
</evidence>
<dbReference type="SUPFAM" id="SSF55048">
    <property type="entry name" value="Probable ACP-binding domain of malonyl-CoA ACP transacylase"/>
    <property type="match status" value="1"/>
</dbReference>
<evidence type="ECO:0000256" key="3">
    <source>
        <dbReference type="ARBA" id="ARBA00022553"/>
    </source>
</evidence>
<evidence type="ECO:0000256" key="2">
    <source>
        <dbReference type="ARBA" id="ARBA00022450"/>
    </source>
</evidence>
<dbReference type="InterPro" id="IPR029058">
    <property type="entry name" value="AB_hydrolase_fold"/>
</dbReference>
<dbReference type="SUPFAM" id="SSF53901">
    <property type="entry name" value="Thiolase-like"/>
    <property type="match status" value="1"/>
</dbReference>
<dbReference type="SUPFAM" id="SSF52151">
    <property type="entry name" value="FabD/lysophospholipase-like"/>
    <property type="match status" value="1"/>
</dbReference>
<dbReference type="Gene3D" id="3.30.70.3290">
    <property type="match status" value="1"/>
</dbReference>
<keyword evidence="4" id="KW-0808">Transferase</keyword>
<dbReference type="InterPro" id="IPR020806">
    <property type="entry name" value="PKS_PP-bd"/>
</dbReference>
<dbReference type="Pfam" id="PF00975">
    <property type="entry name" value="Thioesterase"/>
    <property type="match status" value="1"/>
</dbReference>
<dbReference type="Gene3D" id="3.40.50.1820">
    <property type="entry name" value="alpha/beta hydrolase"/>
    <property type="match status" value="1"/>
</dbReference>
<dbReference type="InterPro" id="IPR036736">
    <property type="entry name" value="ACP-like_sf"/>
</dbReference>
<dbReference type="CDD" id="cd00833">
    <property type="entry name" value="PKS"/>
    <property type="match status" value="1"/>
</dbReference>
<keyword evidence="6" id="KW-0511">Multifunctional enzyme</keyword>
<dbReference type="PROSITE" id="PS00606">
    <property type="entry name" value="KS3_1"/>
    <property type="match status" value="1"/>
</dbReference>
<dbReference type="InterPro" id="IPR020841">
    <property type="entry name" value="PKS_Beta-ketoAc_synthase_dom"/>
</dbReference>
<evidence type="ECO:0000256" key="6">
    <source>
        <dbReference type="ARBA" id="ARBA00023268"/>
    </source>
</evidence>
<keyword evidence="5" id="KW-0045">Antibiotic biosynthesis</keyword>
<dbReference type="PROSITE" id="PS52004">
    <property type="entry name" value="KS3_2"/>
    <property type="match status" value="1"/>
</dbReference>
<dbReference type="InterPro" id="IPR009081">
    <property type="entry name" value="PP-bd_ACP"/>
</dbReference>
<reference evidence="10" key="2">
    <citation type="submission" date="2020-09" db="EMBL/GenBank/DDBJ databases">
        <authorList>
            <person name="Sun Q."/>
            <person name="Ohkuma M."/>
        </authorList>
    </citation>
    <scope>NUCLEOTIDE SEQUENCE</scope>
    <source>
        <strain evidence="10">JCM 4790</strain>
    </source>
</reference>
<accession>A0A918KE01</accession>
<dbReference type="PANTHER" id="PTHR43775">
    <property type="entry name" value="FATTY ACID SYNTHASE"/>
    <property type="match status" value="1"/>
</dbReference>
<dbReference type="Pfam" id="PF08990">
    <property type="entry name" value="Docking"/>
    <property type="match status" value="1"/>
</dbReference>
<evidence type="ECO:0000256" key="5">
    <source>
        <dbReference type="ARBA" id="ARBA00023194"/>
    </source>
</evidence>
<dbReference type="GO" id="GO:0031177">
    <property type="term" value="F:phosphopantetheine binding"/>
    <property type="evidence" value="ECO:0007669"/>
    <property type="project" value="InterPro"/>
</dbReference>
<evidence type="ECO:0000259" key="9">
    <source>
        <dbReference type="PROSITE" id="PS52004"/>
    </source>
</evidence>